<feature type="compositionally biased region" description="Acidic residues" evidence="1">
    <location>
        <begin position="63"/>
        <end position="117"/>
    </location>
</feature>
<dbReference type="EMBL" id="KL197731">
    <property type="protein sequence ID" value="KDQ53990.1"/>
    <property type="molecule type" value="Genomic_DNA"/>
</dbReference>
<sequence>MPPKTKRNSTLAKSKGGKQNVPISSKDTANASKDVANVQKIPSNLPVQPIEDNVDSGEGRVEEDIEECQEQDGLDGIEEDEEDVDDNESYSAMEDGEMEEDGDDENLSADPTSDDDTQMLSGASIQCRKKLIAKSSKGHMISEHHGEGVIKPNHKTSNRPKLPQVERAMSVVEISSGEEPLHSHTTEGHRAHVETATDEDEPIVTFKASKSGNIGTPMQSSKKVAVSTQSSMKALTLPHTPRILGQNQVTRSLRAGNKKEGSSKHVSRLLSPVIITPNKSQSDKNCEVTNIEDANEYLKDTYSGLTPLSAVTVATGASSSEEKMVSLKDWAADGADME</sequence>
<evidence type="ECO:0000313" key="3">
    <source>
        <dbReference type="Proteomes" id="UP000027265"/>
    </source>
</evidence>
<accession>A0A067PJI2</accession>
<dbReference type="HOGENOM" id="CLU_070860_0_0_1"/>
<evidence type="ECO:0000256" key="1">
    <source>
        <dbReference type="SAM" id="MobiDB-lite"/>
    </source>
</evidence>
<feature type="region of interest" description="Disordered" evidence="1">
    <location>
        <begin position="1"/>
        <end position="164"/>
    </location>
</feature>
<organism evidence="2 3">
    <name type="scientific">Jaapia argillacea MUCL 33604</name>
    <dbReference type="NCBI Taxonomy" id="933084"/>
    <lineage>
        <taxon>Eukaryota</taxon>
        <taxon>Fungi</taxon>
        <taxon>Dikarya</taxon>
        <taxon>Basidiomycota</taxon>
        <taxon>Agaricomycotina</taxon>
        <taxon>Agaricomycetes</taxon>
        <taxon>Agaricomycetidae</taxon>
        <taxon>Jaapiales</taxon>
        <taxon>Jaapiaceae</taxon>
        <taxon>Jaapia</taxon>
    </lineage>
</organism>
<feature type="compositionally biased region" description="Basic and acidic residues" evidence="1">
    <location>
        <begin position="179"/>
        <end position="195"/>
    </location>
</feature>
<feature type="region of interest" description="Disordered" evidence="1">
    <location>
        <begin position="177"/>
        <end position="202"/>
    </location>
</feature>
<gene>
    <name evidence="2" type="ORF">JAAARDRAFT_197083</name>
</gene>
<name>A0A067PJI2_9AGAM</name>
<dbReference type="InParanoid" id="A0A067PJI2"/>
<dbReference type="AlphaFoldDB" id="A0A067PJI2"/>
<feature type="compositionally biased region" description="Polar residues" evidence="1">
    <location>
        <begin position="21"/>
        <end position="31"/>
    </location>
</feature>
<proteinExistence type="predicted"/>
<evidence type="ECO:0000313" key="2">
    <source>
        <dbReference type="EMBL" id="KDQ53990.1"/>
    </source>
</evidence>
<keyword evidence="3" id="KW-1185">Reference proteome</keyword>
<dbReference type="Proteomes" id="UP000027265">
    <property type="component" value="Unassembled WGS sequence"/>
</dbReference>
<protein>
    <submittedName>
        <fullName evidence="2">Uncharacterized protein</fullName>
    </submittedName>
</protein>
<reference evidence="3" key="1">
    <citation type="journal article" date="2014" name="Proc. Natl. Acad. Sci. U.S.A.">
        <title>Extensive sampling of basidiomycete genomes demonstrates inadequacy of the white-rot/brown-rot paradigm for wood decay fungi.</title>
        <authorList>
            <person name="Riley R."/>
            <person name="Salamov A.A."/>
            <person name="Brown D.W."/>
            <person name="Nagy L.G."/>
            <person name="Floudas D."/>
            <person name="Held B.W."/>
            <person name="Levasseur A."/>
            <person name="Lombard V."/>
            <person name="Morin E."/>
            <person name="Otillar R."/>
            <person name="Lindquist E.A."/>
            <person name="Sun H."/>
            <person name="LaButti K.M."/>
            <person name="Schmutz J."/>
            <person name="Jabbour D."/>
            <person name="Luo H."/>
            <person name="Baker S.E."/>
            <person name="Pisabarro A.G."/>
            <person name="Walton J.D."/>
            <person name="Blanchette R.A."/>
            <person name="Henrissat B."/>
            <person name="Martin F."/>
            <person name="Cullen D."/>
            <person name="Hibbett D.S."/>
            <person name="Grigoriev I.V."/>
        </authorList>
    </citation>
    <scope>NUCLEOTIDE SEQUENCE [LARGE SCALE GENOMIC DNA]</scope>
    <source>
        <strain evidence="3">MUCL 33604</strain>
    </source>
</reference>